<evidence type="ECO:0000259" key="2">
    <source>
        <dbReference type="Pfam" id="PF03572"/>
    </source>
</evidence>
<dbReference type="Proteomes" id="UP001310022">
    <property type="component" value="Unassembled WGS sequence"/>
</dbReference>
<feature type="chain" id="PRO_5042835864" description="Tail specific protease domain-containing protein" evidence="1">
    <location>
        <begin position="21"/>
        <end position="392"/>
    </location>
</feature>
<reference evidence="3 4" key="1">
    <citation type="submission" date="2021-12" db="EMBL/GenBank/DDBJ databases">
        <title>Genome sequencing of bacteria with rrn-lacking chromosome and rrn-plasmid.</title>
        <authorList>
            <person name="Anda M."/>
            <person name="Iwasaki W."/>
        </authorList>
    </citation>
    <scope>NUCLEOTIDE SEQUENCE [LARGE SCALE GENOMIC DNA]</scope>
    <source>
        <strain evidence="3 4">NBRC 15940</strain>
    </source>
</reference>
<dbReference type="Gene3D" id="3.90.226.10">
    <property type="entry name" value="2-enoyl-CoA Hydratase, Chain A, domain 1"/>
    <property type="match status" value="1"/>
</dbReference>
<evidence type="ECO:0000313" key="3">
    <source>
        <dbReference type="EMBL" id="GJM61396.1"/>
    </source>
</evidence>
<dbReference type="Gene3D" id="3.30.750.44">
    <property type="match status" value="1"/>
</dbReference>
<evidence type="ECO:0000256" key="1">
    <source>
        <dbReference type="SAM" id="SignalP"/>
    </source>
</evidence>
<dbReference type="GO" id="GO:0006508">
    <property type="term" value="P:proteolysis"/>
    <property type="evidence" value="ECO:0007669"/>
    <property type="project" value="InterPro"/>
</dbReference>
<feature type="signal peptide" evidence="1">
    <location>
        <begin position="1"/>
        <end position="20"/>
    </location>
</feature>
<dbReference type="EMBL" id="BQKE01000001">
    <property type="protein sequence ID" value="GJM61396.1"/>
    <property type="molecule type" value="Genomic_DNA"/>
</dbReference>
<dbReference type="InterPro" id="IPR005151">
    <property type="entry name" value="Tail-specific_protease"/>
</dbReference>
<dbReference type="GO" id="GO:0008236">
    <property type="term" value="F:serine-type peptidase activity"/>
    <property type="evidence" value="ECO:0007669"/>
    <property type="project" value="InterPro"/>
</dbReference>
<protein>
    <recommendedName>
        <fullName evidence="2">Tail specific protease domain-containing protein</fullName>
    </recommendedName>
</protein>
<accession>A0AAN4VYH5</accession>
<organism evidence="3 4">
    <name type="scientific">Persicobacter diffluens</name>
    <dbReference type="NCBI Taxonomy" id="981"/>
    <lineage>
        <taxon>Bacteria</taxon>
        <taxon>Pseudomonadati</taxon>
        <taxon>Bacteroidota</taxon>
        <taxon>Cytophagia</taxon>
        <taxon>Cytophagales</taxon>
        <taxon>Persicobacteraceae</taxon>
        <taxon>Persicobacter</taxon>
    </lineage>
</organism>
<name>A0AAN4VYH5_9BACT</name>
<dbReference type="SUPFAM" id="SSF52096">
    <property type="entry name" value="ClpP/crotonase"/>
    <property type="match status" value="1"/>
</dbReference>
<dbReference type="Pfam" id="PF03572">
    <property type="entry name" value="Peptidase_S41"/>
    <property type="match status" value="1"/>
</dbReference>
<dbReference type="InterPro" id="IPR029045">
    <property type="entry name" value="ClpP/crotonase-like_dom_sf"/>
</dbReference>
<keyword evidence="1" id="KW-0732">Signal</keyword>
<evidence type="ECO:0000313" key="4">
    <source>
        <dbReference type="Proteomes" id="UP001310022"/>
    </source>
</evidence>
<dbReference type="RefSeq" id="WP_338236953.1">
    <property type="nucleotide sequence ID" value="NZ_BQKE01000001.1"/>
</dbReference>
<keyword evidence="4" id="KW-1185">Reference proteome</keyword>
<sequence>MRNITLLFFLTLLPLKIAFAQPLTQEEKLEDFQFLFNSIKENYPLFGELERTHGIKWLEKEEEFRNNIINTTNDKEFIIAVFDILKQLESQHTDLFPTIKRNAFLEIYKTAGEERAHWRRTLEQGNDYWSELLGVEDKPFTSKEEQPYHPESLNCAILDTGNVAVIKIRSFDTFQIEQDIERIEKFLPTIEDYPHLIINIQDNGGGDSHYWKDHLVPLLSHEDQEYNALYAIRKSDFLKTYFSTIDLKKESFKTLQQLPALPPELNAQDFDFWSESITIKGKRTRPFQGKIYLMVNKGVFSSAEGLAVFCKASHWATVVGEVTAGDGAGSIDSVIQMLPNSKIMFRYTGELALNPDGSSNTEMKTTPDIVMDGKDSEDRLQNFVKTLTATVN</sequence>
<comment type="caution">
    <text evidence="3">The sequence shown here is derived from an EMBL/GenBank/DDBJ whole genome shotgun (WGS) entry which is preliminary data.</text>
</comment>
<gene>
    <name evidence="3" type="ORF">PEDI_19480</name>
</gene>
<proteinExistence type="predicted"/>
<dbReference type="AlphaFoldDB" id="A0AAN4VYH5"/>
<feature type="domain" description="Tail specific protease" evidence="2">
    <location>
        <begin position="162"/>
        <end position="370"/>
    </location>
</feature>